<protein>
    <submittedName>
        <fullName evidence="1">Uncharacterized protein</fullName>
    </submittedName>
</protein>
<accession>A0A222FNN7</accession>
<proteinExistence type="predicted"/>
<reference evidence="1 2" key="1">
    <citation type="submission" date="2017-07" db="EMBL/GenBank/DDBJ databases">
        <title>Annotated genome sequence of Bacterioplanes sanyensis isolated from Red Sea.</title>
        <authorList>
            <person name="Rehman Z.U."/>
        </authorList>
    </citation>
    <scope>NUCLEOTIDE SEQUENCE [LARGE SCALE GENOMIC DNA]</scope>
    <source>
        <strain evidence="1 2">NV9</strain>
    </source>
</reference>
<dbReference type="EMBL" id="CP022530">
    <property type="protein sequence ID" value="ASP40312.1"/>
    <property type="molecule type" value="Genomic_DNA"/>
</dbReference>
<gene>
    <name evidence="1" type="ORF">CHH28_17225</name>
</gene>
<dbReference type="KEGG" id="bsan:CHH28_17225"/>
<dbReference type="RefSeq" id="WP_094061481.1">
    <property type="nucleotide sequence ID" value="NZ_CP022530.1"/>
</dbReference>
<keyword evidence="2" id="KW-1185">Reference proteome</keyword>
<evidence type="ECO:0000313" key="2">
    <source>
        <dbReference type="Proteomes" id="UP000202440"/>
    </source>
</evidence>
<dbReference type="OrthoDB" id="5735008at2"/>
<evidence type="ECO:0000313" key="1">
    <source>
        <dbReference type="EMBL" id="ASP40312.1"/>
    </source>
</evidence>
<name>A0A222FNN7_9GAMM</name>
<sequence>MIEQWQPATATGAIDSSLLLHLASESHQAEELNSALLDTAQLQQLQQWTQQPEQTWQTVLTSLDEQQLLAIARWYVKAEEHYGWQVGANNPAIWIFRYLKQQQRLPAKDEIRAIKAMTSNRYIPYGKVL</sequence>
<dbReference type="AlphaFoldDB" id="A0A222FNN7"/>
<dbReference type="Proteomes" id="UP000202440">
    <property type="component" value="Chromosome"/>
</dbReference>
<organism evidence="1 2">
    <name type="scientific">Bacterioplanes sanyensis</name>
    <dbReference type="NCBI Taxonomy" id="1249553"/>
    <lineage>
        <taxon>Bacteria</taxon>
        <taxon>Pseudomonadati</taxon>
        <taxon>Pseudomonadota</taxon>
        <taxon>Gammaproteobacteria</taxon>
        <taxon>Oceanospirillales</taxon>
        <taxon>Oceanospirillaceae</taxon>
        <taxon>Bacterioplanes</taxon>
    </lineage>
</organism>